<dbReference type="SUPFAM" id="SSF47413">
    <property type="entry name" value="lambda repressor-like DNA-binding domains"/>
    <property type="match status" value="1"/>
</dbReference>
<gene>
    <name evidence="2" type="ORF">E0F88_00450</name>
</gene>
<protein>
    <submittedName>
        <fullName evidence="2">XRE family transcriptional regulator</fullName>
    </submittedName>
</protein>
<sequence length="75" mass="8606">MISQIELYIIEKVKEKRIELGLSQLALSQKLDMNDSFVSHVESSSKRAKYNVNHINALSKVLKCSPKDFLPEKPF</sequence>
<dbReference type="Gene3D" id="1.10.260.40">
    <property type="entry name" value="lambda repressor-like DNA-binding domains"/>
    <property type="match status" value="1"/>
</dbReference>
<feature type="domain" description="HTH cro/C1-type" evidence="1">
    <location>
        <begin position="13"/>
        <end position="69"/>
    </location>
</feature>
<dbReference type="EMBL" id="SMFL01000001">
    <property type="protein sequence ID" value="TDE18695.1"/>
    <property type="molecule type" value="Genomic_DNA"/>
</dbReference>
<accession>A0A4R5E2N6</accession>
<evidence type="ECO:0000259" key="1">
    <source>
        <dbReference type="PROSITE" id="PS50943"/>
    </source>
</evidence>
<keyword evidence="3" id="KW-1185">Reference proteome</keyword>
<dbReference type="RefSeq" id="WP_131956775.1">
    <property type="nucleotide sequence ID" value="NZ_SMFL01000001.1"/>
</dbReference>
<dbReference type="SMART" id="SM00530">
    <property type="entry name" value="HTH_XRE"/>
    <property type="match status" value="1"/>
</dbReference>
<name>A0A4R5E2N6_9BACT</name>
<dbReference type="AlphaFoldDB" id="A0A4R5E2N6"/>
<dbReference type="PROSITE" id="PS50943">
    <property type="entry name" value="HTH_CROC1"/>
    <property type="match status" value="1"/>
</dbReference>
<dbReference type="OrthoDB" id="1098513at2"/>
<dbReference type="InterPro" id="IPR010982">
    <property type="entry name" value="Lambda_DNA-bd_dom_sf"/>
</dbReference>
<reference evidence="2 3" key="1">
    <citation type="submission" date="2019-03" db="EMBL/GenBank/DDBJ databases">
        <title>Dyadobacter AR-3-6 sp. nov., isolated from arctic soil.</title>
        <authorList>
            <person name="Chaudhary D.K."/>
        </authorList>
    </citation>
    <scope>NUCLEOTIDE SEQUENCE [LARGE SCALE GENOMIC DNA]</scope>
    <source>
        <strain evidence="2 3">AR-3-6</strain>
    </source>
</reference>
<proteinExistence type="predicted"/>
<evidence type="ECO:0000313" key="2">
    <source>
        <dbReference type="EMBL" id="TDE18695.1"/>
    </source>
</evidence>
<evidence type="ECO:0000313" key="3">
    <source>
        <dbReference type="Proteomes" id="UP000294850"/>
    </source>
</evidence>
<dbReference type="Pfam" id="PF01381">
    <property type="entry name" value="HTH_3"/>
    <property type="match status" value="1"/>
</dbReference>
<organism evidence="2 3">
    <name type="scientific">Dyadobacter psychrotolerans</name>
    <dbReference type="NCBI Taxonomy" id="2541721"/>
    <lineage>
        <taxon>Bacteria</taxon>
        <taxon>Pseudomonadati</taxon>
        <taxon>Bacteroidota</taxon>
        <taxon>Cytophagia</taxon>
        <taxon>Cytophagales</taxon>
        <taxon>Spirosomataceae</taxon>
        <taxon>Dyadobacter</taxon>
    </lineage>
</organism>
<comment type="caution">
    <text evidence="2">The sequence shown here is derived from an EMBL/GenBank/DDBJ whole genome shotgun (WGS) entry which is preliminary data.</text>
</comment>
<dbReference type="Proteomes" id="UP000294850">
    <property type="component" value="Unassembled WGS sequence"/>
</dbReference>
<dbReference type="InterPro" id="IPR001387">
    <property type="entry name" value="Cro/C1-type_HTH"/>
</dbReference>
<dbReference type="GO" id="GO:0003677">
    <property type="term" value="F:DNA binding"/>
    <property type="evidence" value="ECO:0007669"/>
    <property type="project" value="InterPro"/>
</dbReference>